<feature type="domain" description="Response regulatory" evidence="2">
    <location>
        <begin position="6"/>
        <end position="132"/>
    </location>
</feature>
<evidence type="ECO:0000313" key="4">
    <source>
        <dbReference type="Proteomes" id="UP001597094"/>
    </source>
</evidence>
<comment type="caution">
    <text evidence="3">The sequence shown here is derived from an EMBL/GenBank/DDBJ whole genome shotgun (WGS) entry which is preliminary data.</text>
</comment>
<protein>
    <submittedName>
        <fullName evidence="3">Response regulator</fullName>
    </submittedName>
</protein>
<dbReference type="Gene3D" id="3.40.50.2300">
    <property type="match status" value="1"/>
</dbReference>
<dbReference type="InterPro" id="IPR001789">
    <property type="entry name" value="Sig_transdc_resp-reg_receiver"/>
</dbReference>
<dbReference type="Proteomes" id="UP001597094">
    <property type="component" value="Unassembled WGS sequence"/>
</dbReference>
<dbReference type="Pfam" id="PF00072">
    <property type="entry name" value="Response_reg"/>
    <property type="match status" value="1"/>
</dbReference>
<dbReference type="EMBL" id="JBHTLD010000071">
    <property type="protein sequence ID" value="MFD1186473.1"/>
    <property type="molecule type" value="Genomic_DNA"/>
</dbReference>
<accession>A0ABW3SPC5</accession>
<dbReference type="PANTHER" id="PTHR43228">
    <property type="entry name" value="TWO-COMPONENT RESPONSE REGULATOR"/>
    <property type="match status" value="1"/>
</dbReference>
<keyword evidence="1" id="KW-0597">Phosphoprotein</keyword>
<evidence type="ECO:0000313" key="3">
    <source>
        <dbReference type="EMBL" id="MFD1186473.1"/>
    </source>
</evidence>
<dbReference type="SUPFAM" id="SSF52172">
    <property type="entry name" value="CheY-like"/>
    <property type="match status" value="1"/>
</dbReference>
<name>A0ABW3SPC5_9BACT</name>
<dbReference type="RefSeq" id="WP_377526431.1">
    <property type="nucleotide sequence ID" value="NZ_JBHTLD010000071.1"/>
</dbReference>
<evidence type="ECO:0000259" key="2">
    <source>
        <dbReference type="PROSITE" id="PS50110"/>
    </source>
</evidence>
<evidence type="ECO:0000256" key="1">
    <source>
        <dbReference type="PROSITE-ProRule" id="PRU00169"/>
    </source>
</evidence>
<dbReference type="InterPro" id="IPR052048">
    <property type="entry name" value="ST_Response_Regulator"/>
</dbReference>
<feature type="modified residue" description="4-aspartylphosphate" evidence="1">
    <location>
        <position position="63"/>
    </location>
</feature>
<proteinExistence type="predicted"/>
<reference evidence="4" key="1">
    <citation type="journal article" date="2019" name="Int. J. Syst. Evol. Microbiol.">
        <title>The Global Catalogue of Microorganisms (GCM) 10K type strain sequencing project: providing services to taxonomists for standard genome sequencing and annotation.</title>
        <authorList>
            <consortium name="The Broad Institute Genomics Platform"/>
            <consortium name="The Broad Institute Genome Sequencing Center for Infectious Disease"/>
            <person name="Wu L."/>
            <person name="Ma J."/>
        </authorList>
    </citation>
    <scope>NUCLEOTIDE SEQUENCE [LARGE SCALE GENOMIC DNA]</scope>
    <source>
        <strain evidence="4">JCM 31319</strain>
    </source>
</reference>
<organism evidence="3 4">
    <name type="scientific">Pontibacter rugosus</name>
    <dbReference type="NCBI Taxonomy" id="1745966"/>
    <lineage>
        <taxon>Bacteria</taxon>
        <taxon>Pseudomonadati</taxon>
        <taxon>Bacteroidota</taxon>
        <taxon>Cytophagia</taxon>
        <taxon>Cytophagales</taxon>
        <taxon>Hymenobacteraceae</taxon>
        <taxon>Pontibacter</taxon>
    </lineage>
</organism>
<dbReference type="SMART" id="SM00448">
    <property type="entry name" value="REC"/>
    <property type="match status" value="1"/>
</dbReference>
<sequence length="143" mass="16319">MKKLRQILLIDDDAGTNFLNERLLRGLHIAQQVKVLTDGQQAYNYLSEAWKVDKTCPELIILDHHMPILDGLGLMEKLNWSGKLNNVEAVFLLLALNTSKDDIRLFKELGVQEFTDKPLCKATAMDAYTKYWAGDTVKNEKLL</sequence>
<dbReference type="InterPro" id="IPR011006">
    <property type="entry name" value="CheY-like_superfamily"/>
</dbReference>
<dbReference type="PANTHER" id="PTHR43228:SF1">
    <property type="entry name" value="TWO-COMPONENT RESPONSE REGULATOR ARR22"/>
    <property type="match status" value="1"/>
</dbReference>
<keyword evidence="4" id="KW-1185">Reference proteome</keyword>
<gene>
    <name evidence="3" type="ORF">ACFQ2O_09670</name>
</gene>
<dbReference type="PROSITE" id="PS50110">
    <property type="entry name" value="RESPONSE_REGULATORY"/>
    <property type="match status" value="1"/>
</dbReference>